<feature type="chain" id="PRO_5038549416" evidence="1">
    <location>
        <begin position="25"/>
        <end position="216"/>
    </location>
</feature>
<evidence type="ECO:0000313" key="4">
    <source>
        <dbReference type="Proteomes" id="UP000807850"/>
    </source>
</evidence>
<dbReference type="Gene3D" id="2.120.10.30">
    <property type="entry name" value="TolB, C-terminal domain"/>
    <property type="match status" value="1"/>
</dbReference>
<proteinExistence type="predicted"/>
<feature type="signal peptide" evidence="1">
    <location>
        <begin position="1"/>
        <end position="24"/>
    </location>
</feature>
<protein>
    <submittedName>
        <fullName evidence="3">PQQ-dependent sugar dehydrogenase</fullName>
    </submittedName>
</protein>
<reference evidence="3" key="1">
    <citation type="submission" date="2020-07" db="EMBL/GenBank/DDBJ databases">
        <title>Huge and variable diversity of episymbiotic CPR bacteria and DPANN archaea in groundwater ecosystems.</title>
        <authorList>
            <person name="He C.Y."/>
            <person name="Keren R."/>
            <person name="Whittaker M."/>
            <person name="Farag I.F."/>
            <person name="Doudna J."/>
            <person name="Cate J.H.D."/>
            <person name="Banfield J.F."/>
        </authorList>
    </citation>
    <scope>NUCLEOTIDE SEQUENCE</scope>
    <source>
        <strain evidence="3">NC_groundwater_928_Pr1_S-0.2um_72_17</strain>
    </source>
</reference>
<accession>A0A9D6L4R4</accession>
<dbReference type="Proteomes" id="UP000807850">
    <property type="component" value="Unassembled WGS sequence"/>
</dbReference>
<name>A0A9D6L4R4_UNCEI</name>
<dbReference type="EMBL" id="JACQAY010000190">
    <property type="protein sequence ID" value="MBI3539802.1"/>
    <property type="molecule type" value="Genomic_DNA"/>
</dbReference>
<evidence type="ECO:0000256" key="1">
    <source>
        <dbReference type="SAM" id="SignalP"/>
    </source>
</evidence>
<dbReference type="PANTHER" id="PTHR19328">
    <property type="entry name" value="HEDGEHOG-INTERACTING PROTEIN"/>
    <property type="match status" value="1"/>
</dbReference>
<dbReference type="InterPro" id="IPR011042">
    <property type="entry name" value="6-blade_b-propeller_TolB-like"/>
</dbReference>
<gene>
    <name evidence="3" type="ORF">HY076_05975</name>
</gene>
<dbReference type="Pfam" id="PF07995">
    <property type="entry name" value="GSDH"/>
    <property type="match status" value="1"/>
</dbReference>
<keyword evidence="1" id="KW-0732">Signal</keyword>
<dbReference type="PANTHER" id="PTHR19328:SF13">
    <property type="entry name" value="HIPL1 PROTEIN"/>
    <property type="match status" value="1"/>
</dbReference>
<dbReference type="SUPFAM" id="SSF50952">
    <property type="entry name" value="Soluble quinoprotein glucose dehydrogenase"/>
    <property type="match status" value="1"/>
</dbReference>
<dbReference type="AlphaFoldDB" id="A0A9D6L4R4"/>
<dbReference type="InterPro" id="IPR012938">
    <property type="entry name" value="Glc/Sorbosone_DH"/>
</dbReference>
<comment type="caution">
    <text evidence="3">The sequence shown here is derived from an EMBL/GenBank/DDBJ whole genome shotgun (WGS) entry which is preliminary data.</text>
</comment>
<dbReference type="InterPro" id="IPR011041">
    <property type="entry name" value="Quinoprot_gluc/sorb_DH_b-prop"/>
</dbReference>
<sequence length="216" mass="22192">MLHPPAAIVAAWPAFAAAALLALAAPAAPAAATTVVVPTGFVDESIVSGLSQPNSFAFLPDGRLLFTEQTTGFVRMLITVKGHIAATDPALTVPAVNTLGPERGLQGIAVDPGWPARPYIYLDYTHTGGSIDVVRYTASGALADPFGENLTFANPVVLIDDIPDAASIHNAGGVRFGPGGRLFVTVGEDGDFCGAADSTRLKGELLCLDVSRVPAT</sequence>
<feature type="domain" description="Glucose/Sorbosone dehydrogenase" evidence="2">
    <location>
        <begin position="50"/>
        <end position="209"/>
    </location>
</feature>
<evidence type="ECO:0000259" key="2">
    <source>
        <dbReference type="Pfam" id="PF07995"/>
    </source>
</evidence>
<evidence type="ECO:0000313" key="3">
    <source>
        <dbReference type="EMBL" id="MBI3539802.1"/>
    </source>
</evidence>
<organism evidence="3 4">
    <name type="scientific">Eiseniibacteriota bacterium</name>
    <dbReference type="NCBI Taxonomy" id="2212470"/>
    <lineage>
        <taxon>Bacteria</taxon>
        <taxon>Candidatus Eiseniibacteriota</taxon>
    </lineage>
</organism>
<feature type="non-terminal residue" evidence="3">
    <location>
        <position position="216"/>
    </location>
</feature>